<gene>
    <name evidence="1" type="ORF">PROQFM164_S02g002734</name>
</gene>
<proteinExistence type="predicted"/>
<dbReference type="AlphaFoldDB" id="W6Q778"/>
<accession>W6Q778</accession>
<protein>
    <submittedName>
        <fullName evidence="1">Genomic scaffold, ProqFM164S02</fullName>
    </submittedName>
</protein>
<dbReference type="EMBL" id="HG792016">
    <property type="protein sequence ID" value="CDM32583.1"/>
    <property type="molecule type" value="Genomic_DNA"/>
</dbReference>
<sequence length="78" mass="8891">MAFGVDNYISTLAKTGLEKTLLREINPVLVLSYSAADVAPVLCRVNQIYHADETSYIRMLREEVEMDIHFMELRLLCG</sequence>
<keyword evidence="2" id="KW-1185">Reference proteome</keyword>
<reference evidence="1" key="1">
    <citation type="journal article" date="2014" name="Nat. Commun.">
        <title>Multiple recent horizontal transfers of a large genomic region in cheese making fungi.</title>
        <authorList>
            <person name="Cheeseman K."/>
            <person name="Ropars J."/>
            <person name="Renault P."/>
            <person name="Dupont J."/>
            <person name="Gouzy J."/>
            <person name="Branca A."/>
            <person name="Abraham A.L."/>
            <person name="Ceppi M."/>
            <person name="Conseiller E."/>
            <person name="Debuchy R."/>
            <person name="Malagnac F."/>
            <person name="Goarin A."/>
            <person name="Silar P."/>
            <person name="Lacoste S."/>
            <person name="Sallet E."/>
            <person name="Bensimon A."/>
            <person name="Giraud T."/>
            <person name="Brygoo Y."/>
        </authorList>
    </citation>
    <scope>NUCLEOTIDE SEQUENCE [LARGE SCALE GENOMIC DNA]</scope>
    <source>
        <strain evidence="1">FM164</strain>
    </source>
</reference>
<name>W6Q778_PENRF</name>
<organism evidence="1 2">
    <name type="scientific">Penicillium roqueforti (strain FM164)</name>
    <dbReference type="NCBI Taxonomy" id="1365484"/>
    <lineage>
        <taxon>Eukaryota</taxon>
        <taxon>Fungi</taxon>
        <taxon>Dikarya</taxon>
        <taxon>Ascomycota</taxon>
        <taxon>Pezizomycotina</taxon>
        <taxon>Eurotiomycetes</taxon>
        <taxon>Eurotiomycetidae</taxon>
        <taxon>Eurotiales</taxon>
        <taxon>Aspergillaceae</taxon>
        <taxon>Penicillium</taxon>
    </lineage>
</organism>
<evidence type="ECO:0000313" key="2">
    <source>
        <dbReference type="Proteomes" id="UP000030686"/>
    </source>
</evidence>
<dbReference type="Proteomes" id="UP000030686">
    <property type="component" value="Unassembled WGS sequence"/>
</dbReference>
<evidence type="ECO:0000313" key="1">
    <source>
        <dbReference type="EMBL" id="CDM32583.1"/>
    </source>
</evidence>